<sequence>MLDSDAPGCGMLRKSGASVTWPATRSVAQLSKSLVQSPRSGVAGLGSCVSVMMLGLALSFSVTIGDLDLAFSVRVVDRQVNLGIWLGFAWLDVGMMMALSNTKSNYCPRCIFMNLFVCQEF</sequence>
<organism evidence="2 3">
    <name type="scientific">Lupinus albus</name>
    <name type="common">White lupine</name>
    <name type="synonym">Lupinus termis</name>
    <dbReference type="NCBI Taxonomy" id="3870"/>
    <lineage>
        <taxon>Eukaryota</taxon>
        <taxon>Viridiplantae</taxon>
        <taxon>Streptophyta</taxon>
        <taxon>Embryophyta</taxon>
        <taxon>Tracheophyta</taxon>
        <taxon>Spermatophyta</taxon>
        <taxon>Magnoliopsida</taxon>
        <taxon>eudicotyledons</taxon>
        <taxon>Gunneridae</taxon>
        <taxon>Pentapetalae</taxon>
        <taxon>rosids</taxon>
        <taxon>fabids</taxon>
        <taxon>Fabales</taxon>
        <taxon>Fabaceae</taxon>
        <taxon>Papilionoideae</taxon>
        <taxon>50 kb inversion clade</taxon>
        <taxon>genistoids sensu lato</taxon>
        <taxon>core genistoids</taxon>
        <taxon>Genisteae</taxon>
        <taxon>Lupinus</taxon>
    </lineage>
</organism>
<evidence type="ECO:0000256" key="1">
    <source>
        <dbReference type="SAM" id="Phobius"/>
    </source>
</evidence>
<protein>
    <submittedName>
        <fullName evidence="2">Uncharacterized protein</fullName>
    </submittedName>
</protein>
<comment type="caution">
    <text evidence="2">The sequence shown here is derived from an EMBL/GenBank/DDBJ whole genome shotgun (WGS) entry which is preliminary data.</text>
</comment>
<feature type="transmembrane region" description="Helical" evidence="1">
    <location>
        <begin position="42"/>
        <end position="62"/>
    </location>
</feature>
<keyword evidence="1" id="KW-0812">Transmembrane</keyword>
<keyword evidence="1" id="KW-0472">Membrane</keyword>
<feature type="transmembrane region" description="Helical" evidence="1">
    <location>
        <begin position="82"/>
        <end position="99"/>
    </location>
</feature>
<proteinExistence type="predicted"/>
<name>A0A6A4R4W9_LUPAL</name>
<keyword evidence="3" id="KW-1185">Reference proteome</keyword>
<gene>
    <name evidence="2" type="ORF">Lalb_Chr01g0019711</name>
</gene>
<keyword evidence="1" id="KW-1133">Transmembrane helix</keyword>
<evidence type="ECO:0000313" key="3">
    <source>
        <dbReference type="Proteomes" id="UP000447434"/>
    </source>
</evidence>
<dbReference type="AlphaFoldDB" id="A0A6A4R4W9"/>
<accession>A0A6A4R4W9</accession>
<dbReference type="Proteomes" id="UP000447434">
    <property type="component" value="Chromosome 1"/>
</dbReference>
<reference evidence="3" key="1">
    <citation type="journal article" date="2020" name="Nat. Commun.">
        <title>Genome sequence of the cluster root forming white lupin.</title>
        <authorList>
            <person name="Hufnagel B."/>
            <person name="Marques A."/>
            <person name="Soriano A."/>
            <person name="Marques L."/>
            <person name="Divol F."/>
            <person name="Doumas P."/>
            <person name="Sallet E."/>
            <person name="Mancinotti D."/>
            <person name="Carrere S."/>
            <person name="Marande W."/>
            <person name="Arribat S."/>
            <person name="Keller J."/>
            <person name="Huneau C."/>
            <person name="Blein T."/>
            <person name="Aime D."/>
            <person name="Laguerre M."/>
            <person name="Taylor J."/>
            <person name="Schubert V."/>
            <person name="Nelson M."/>
            <person name="Geu-Flores F."/>
            <person name="Crespi M."/>
            <person name="Gallardo-Guerrero K."/>
            <person name="Delaux P.-M."/>
            <person name="Salse J."/>
            <person name="Berges H."/>
            <person name="Guyot R."/>
            <person name="Gouzy J."/>
            <person name="Peret B."/>
        </authorList>
    </citation>
    <scope>NUCLEOTIDE SEQUENCE [LARGE SCALE GENOMIC DNA]</scope>
    <source>
        <strain evidence="3">cv. Amiga</strain>
    </source>
</reference>
<dbReference type="EMBL" id="WOCE01000001">
    <property type="protein sequence ID" value="KAE9621905.1"/>
    <property type="molecule type" value="Genomic_DNA"/>
</dbReference>
<evidence type="ECO:0000313" key="2">
    <source>
        <dbReference type="EMBL" id="KAE9621905.1"/>
    </source>
</evidence>